<evidence type="ECO:0000256" key="1">
    <source>
        <dbReference type="SAM" id="MobiDB-lite"/>
    </source>
</evidence>
<protein>
    <submittedName>
        <fullName evidence="2">Uncharacterized protein</fullName>
    </submittedName>
</protein>
<reference evidence="2" key="1">
    <citation type="journal article" date="2020" name="Nature">
        <title>Giant virus diversity and host interactions through global metagenomics.</title>
        <authorList>
            <person name="Schulz F."/>
            <person name="Roux S."/>
            <person name="Paez-Espino D."/>
            <person name="Jungbluth S."/>
            <person name="Walsh D.A."/>
            <person name="Denef V.J."/>
            <person name="McMahon K.D."/>
            <person name="Konstantinidis K.T."/>
            <person name="Eloe-Fadrosh E.A."/>
            <person name="Kyrpides N.C."/>
            <person name="Woyke T."/>
        </authorList>
    </citation>
    <scope>NUCLEOTIDE SEQUENCE</scope>
    <source>
        <strain evidence="2">GVMAG-S-ERX555931-87</strain>
    </source>
</reference>
<sequence>MEYLSDAYQKSEKYRNAVSKLPEGWEILVILNYMILQYGVREWQQDRMEPMIQAMKDNKLTVKDLRSQTNVVGKGSMRKGELLNIRAREELRINYKDDSYPFDEEDEISSFLKENKETLQRLIRGIRPGSHGLLRFKDIQDIDSGVYQEEACRDLMYFANPLFTIHSLIDYRSIGYDNRTDISWAHELHDHKNIVSASMKTLQSMSQHGLEITKLLLEHIYDVELINDPSSINVMVNIILSANRVNTEVNRGYPHFNQYGLGIHWKHNLDILLLLFEHGLKNQRYDTIRDFDLIVGGNGWHLSQFSTEQVEEGIPDHLMQYEPINSLTNILPQGSTRSLQEPKTLFHLCENDVSGTTHLGYAIVPVNNPYNVQSIRKLWMNTIKLQKAQQNLSLAKGMNDPYSYLSDIHESKLFERIGLPGRGSSNKAARALRRQTVGRLSGKKALFDTQKRLEAAKMLYPGEKDESYLGDDDINVSNRIRDIYLETGNIPFSERRVNRYFRDRPDIIEEPEPEPEPEPKKYTREYIEKLKREEEELDRTLAAMLKEDPTLLDSDSSDSSDPMNQVDGGYAKKRARTREKSRKKKNKRKKRTLRKK</sequence>
<feature type="compositionally biased region" description="Basic and acidic residues" evidence="1">
    <location>
        <begin position="517"/>
        <end position="534"/>
    </location>
</feature>
<name>A0A6C0F7D4_9ZZZZ</name>
<dbReference type="AlphaFoldDB" id="A0A6C0F7D4"/>
<feature type="compositionally biased region" description="Basic residues" evidence="1">
    <location>
        <begin position="571"/>
        <end position="596"/>
    </location>
</feature>
<feature type="region of interest" description="Disordered" evidence="1">
    <location>
        <begin position="506"/>
        <end position="596"/>
    </location>
</feature>
<evidence type="ECO:0000313" key="2">
    <source>
        <dbReference type="EMBL" id="QHT36533.1"/>
    </source>
</evidence>
<dbReference type="EMBL" id="MN738744">
    <property type="protein sequence ID" value="QHT36533.1"/>
    <property type="molecule type" value="Genomic_DNA"/>
</dbReference>
<accession>A0A6C0F7D4</accession>
<proteinExistence type="predicted"/>
<organism evidence="2">
    <name type="scientific">viral metagenome</name>
    <dbReference type="NCBI Taxonomy" id="1070528"/>
    <lineage>
        <taxon>unclassified sequences</taxon>
        <taxon>metagenomes</taxon>
        <taxon>organismal metagenomes</taxon>
    </lineage>
</organism>